<sequence length="261" mass="30239">MWDSFLISEVFKARTEFSQLFTRESSEELAFDDQEDDGEERYFDLDDEGNPKREEAAAIMPTGVAHGYTLKYKTKSYSQGRELSHIWELLPHVSFASNVCKQSPISYSGDPLSDFTLIRLLDRFVFRNPKKLKKQHPLSKSKRVENDTPFSLLADGGGDSVPKDEVFIYKYLKKKAAEKREKEGKDDESWENDSVTSEEFDRYLDKLADFDGEHDKDDVGIDFANHVDSKKVFSKVKRSQKKKTKIAMKNWKAMMRMDPSE</sequence>
<protein>
    <submittedName>
        <fullName evidence="1">CCAAT/enhancer binding protein (C/EBP)_ zeta</fullName>
    </submittedName>
</protein>
<dbReference type="AlphaFoldDB" id="A0A7T8QVC2"/>
<dbReference type="Proteomes" id="UP000595437">
    <property type="component" value="Chromosome 1"/>
</dbReference>
<proteinExistence type="predicted"/>
<evidence type="ECO:0000313" key="2">
    <source>
        <dbReference type="Proteomes" id="UP000595437"/>
    </source>
</evidence>
<reference evidence="2" key="1">
    <citation type="submission" date="2021-01" db="EMBL/GenBank/DDBJ databases">
        <title>Caligus Genome Assembly.</title>
        <authorList>
            <person name="Gallardo-Escarate C."/>
        </authorList>
    </citation>
    <scope>NUCLEOTIDE SEQUENCE [LARGE SCALE GENOMIC DNA]</scope>
</reference>
<dbReference type="GO" id="GO:0005634">
    <property type="term" value="C:nucleus"/>
    <property type="evidence" value="ECO:0007669"/>
    <property type="project" value="TreeGrafter"/>
</dbReference>
<organism evidence="1 2">
    <name type="scientific">Caligus rogercresseyi</name>
    <name type="common">Sea louse</name>
    <dbReference type="NCBI Taxonomy" id="217165"/>
    <lineage>
        <taxon>Eukaryota</taxon>
        <taxon>Metazoa</taxon>
        <taxon>Ecdysozoa</taxon>
        <taxon>Arthropoda</taxon>
        <taxon>Crustacea</taxon>
        <taxon>Multicrustacea</taxon>
        <taxon>Hexanauplia</taxon>
        <taxon>Copepoda</taxon>
        <taxon>Siphonostomatoida</taxon>
        <taxon>Caligidae</taxon>
        <taxon>Caligus</taxon>
    </lineage>
</organism>
<dbReference type="PANTHER" id="PTHR12048">
    <property type="entry name" value="CCAAT-BINDING FACTOR-RELATED"/>
    <property type="match status" value="1"/>
</dbReference>
<dbReference type="EMBL" id="CP045890">
    <property type="protein sequence ID" value="QQP56403.1"/>
    <property type="molecule type" value="Genomic_DNA"/>
</dbReference>
<keyword evidence="2" id="KW-1185">Reference proteome</keyword>
<evidence type="ECO:0000313" key="1">
    <source>
        <dbReference type="EMBL" id="QQP56403.1"/>
    </source>
</evidence>
<gene>
    <name evidence="1" type="ORF">FKW44_001057</name>
</gene>
<dbReference type="InterPro" id="IPR040155">
    <property type="entry name" value="CEBPZ/Mak21-like"/>
</dbReference>
<accession>A0A7T8QVC2</accession>
<dbReference type="PANTHER" id="PTHR12048:SF0">
    <property type="entry name" value="CCAAT_ENHANCER-BINDING PROTEIN ZETA"/>
    <property type="match status" value="1"/>
</dbReference>
<dbReference type="OrthoDB" id="28947at2759"/>
<name>A0A7T8QVC2_CALRO</name>